<feature type="transmembrane region" description="Helical" evidence="3">
    <location>
        <begin position="40"/>
        <end position="65"/>
    </location>
</feature>
<dbReference type="PANTHER" id="PTHR44757:SF2">
    <property type="entry name" value="BIOFILM ARCHITECTURE MAINTENANCE PROTEIN MBAA"/>
    <property type="match status" value="1"/>
</dbReference>
<dbReference type="Pfam" id="PF00563">
    <property type="entry name" value="EAL"/>
    <property type="match status" value="1"/>
</dbReference>
<dbReference type="PROSITE" id="PS50883">
    <property type="entry name" value="EAL"/>
    <property type="match status" value="1"/>
</dbReference>
<dbReference type="InterPro" id="IPR005330">
    <property type="entry name" value="MHYT_dom"/>
</dbReference>
<evidence type="ECO:0000259" key="4">
    <source>
        <dbReference type="PROSITE" id="PS50883"/>
    </source>
</evidence>
<organism evidence="7 8">
    <name type="scientific">Xanthomonas oryzae pv. oryzicola (strain BLS256)</name>
    <dbReference type="NCBI Taxonomy" id="383407"/>
    <lineage>
        <taxon>Bacteria</taxon>
        <taxon>Pseudomonadati</taxon>
        <taxon>Pseudomonadota</taxon>
        <taxon>Gammaproteobacteria</taxon>
        <taxon>Lysobacterales</taxon>
        <taxon>Lysobacteraceae</taxon>
        <taxon>Xanthomonas</taxon>
    </lineage>
</organism>
<dbReference type="CDD" id="cd01948">
    <property type="entry name" value="EAL"/>
    <property type="match status" value="1"/>
</dbReference>
<sequence>MVGTYNLGMVMLSLVVAVLASYTALQLVAWMTASRGGFAAAWLSGGAIAMGIGIWSMHFIGMLALRLPMPVGYDLALTGYSMLVAILTSALALWLTSRADLSVPRLGLGALLMGLGIALMHYMGMGALCMVKAISYDPLLFGLSIAIAIVTSAAALWIAFRLRHDGHRYSLRLIAAVIMGVAIVGMHYTGMAAARFAPGNLCGGKADTQLPLSWLAAVVLVTLALLMLALVISLLSRRFQQRTDVLMQSLAKANANLALAALHDPLTRLPNRILLHEHLVQNIERAQRQGQRFAVMLINLDGFKVINDGYGHALGDRLLVVVAERLNTHRRAHGSLARLGADEFVLVADIADPEDAAALAAHLVQALAVPFLVANHELRLSSRIGIALYPEDAGSEHQLLTHADAAMTHAKHAGRNRYSFFERSMTATTRDRLQLLQELPRALELGQFVLHYQPKYCAEDGRPIGAEALIRWQHPERGLVPPDSFIPLAERSGMIGLLGSWVLRQACRQMHDWRAAGHGDWRVAVNLSAIQLASPSLLDEVASTLSEFMLAPGQLTLEITETMAMHDAEACLRTLGQLNALGVHIAIDDFGTGYSNLLYLRKLPAHELKIDRSFVQAMDSSAEDIAIVAAVVALAHTMRLQVVAEGVETIAQRNTLERLGCDQLQGYLLGRPMDAERFIATVVAQRDGTRRLAS</sequence>
<reference evidence="7 8" key="1">
    <citation type="journal article" date="2011" name="J. Bacteriol.">
        <title>Two new complete genome sequences offer insight into host and tissue specificity of plant pathogenic Xanthomonas spp.</title>
        <authorList>
            <person name="Bogdanove A.J."/>
            <person name="Koebnik R."/>
            <person name="Lu H."/>
            <person name="Furutani A."/>
            <person name="Angiuoli S.V."/>
            <person name="Patil P.B."/>
            <person name="Van Sluys M.A."/>
            <person name="Ryan R.P."/>
            <person name="Meyer D.F."/>
            <person name="Han S.W."/>
            <person name="Aparna G."/>
            <person name="Rajaram M."/>
            <person name="Delcher A.L."/>
            <person name="Phillippy A.M."/>
            <person name="Puiu D."/>
            <person name="Schatz M.C."/>
            <person name="Shumway M."/>
            <person name="Sommer D.D."/>
            <person name="Trapnell C."/>
            <person name="Benahmed F."/>
            <person name="Dimitrov G."/>
            <person name="Madupu R."/>
            <person name="Radune D."/>
            <person name="Sullivan S."/>
            <person name="Jha G."/>
            <person name="Ishihara H."/>
            <person name="Lee S.W."/>
            <person name="Pandey A."/>
            <person name="Sharma V."/>
            <person name="Sriariyanun M."/>
            <person name="Szurek B."/>
            <person name="Vera-Cruz C.M."/>
            <person name="Dorman K.S."/>
            <person name="Ronald P.C."/>
            <person name="Verdier V."/>
            <person name="Dow J.M."/>
            <person name="Sonti R.V."/>
            <person name="Tsuge S."/>
            <person name="Brendel V.P."/>
            <person name="Rabinowicz P.D."/>
            <person name="Leach J.E."/>
            <person name="White F.F."/>
            <person name="Salzberg S.L."/>
        </authorList>
    </citation>
    <scope>NUCLEOTIDE SEQUENCE [LARGE SCALE GENOMIC DNA]</scope>
    <source>
        <strain evidence="7 8">BLS256</strain>
    </source>
</reference>
<feature type="domain" description="MHYT" evidence="6">
    <location>
        <begin position="5"/>
        <end position="197"/>
    </location>
</feature>
<feature type="transmembrane region" description="Helical" evidence="3">
    <location>
        <begin position="214"/>
        <end position="235"/>
    </location>
</feature>
<evidence type="ECO:0000256" key="3">
    <source>
        <dbReference type="PROSITE-ProRule" id="PRU00244"/>
    </source>
</evidence>
<proteinExistence type="predicted"/>
<dbReference type="InterPro" id="IPR029787">
    <property type="entry name" value="Nucleotide_cyclase"/>
</dbReference>
<dbReference type="SUPFAM" id="SSF141868">
    <property type="entry name" value="EAL domain-like"/>
    <property type="match status" value="1"/>
</dbReference>
<feature type="transmembrane region" description="Helical" evidence="3">
    <location>
        <begin position="6"/>
        <end position="28"/>
    </location>
</feature>
<protein>
    <recommendedName>
        <fullName evidence="1">cyclic-guanylate-specific phosphodiesterase</fullName>
        <ecNumber evidence="1">3.1.4.52</ecNumber>
    </recommendedName>
</protein>
<dbReference type="SUPFAM" id="SSF55073">
    <property type="entry name" value="Nucleotide cyclase"/>
    <property type="match status" value="1"/>
</dbReference>
<evidence type="ECO:0000259" key="5">
    <source>
        <dbReference type="PROSITE" id="PS50887"/>
    </source>
</evidence>
<dbReference type="InterPro" id="IPR043128">
    <property type="entry name" value="Rev_trsase/Diguanyl_cyclase"/>
</dbReference>
<dbReference type="PROSITE" id="PS50887">
    <property type="entry name" value="GGDEF"/>
    <property type="match status" value="1"/>
</dbReference>
<keyword evidence="3" id="KW-1133">Transmembrane helix</keyword>
<dbReference type="AlphaFoldDB" id="G7TEV4"/>
<feature type="transmembrane region" description="Helical" evidence="3">
    <location>
        <begin position="77"/>
        <end position="96"/>
    </location>
</feature>
<dbReference type="FunFam" id="3.20.20.450:FF:000001">
    <property type="entry name" value="Cyclic di-GMP phosphodiesterase yahA"/>
    <property type="match status" value="1"/>
</dbReference>
<feature type="domain" description="GGDEF" evidence="5">
    <location>
        <begin position="291"/>
        <end position="423"/>
    </location>
</feature>
<feature type="transmembrane region" description="Helical" evidence="3">
    <location>
        <begin position="108"/>
        <end position="134"/>
    </location>
</feature>
<evidence type="ECO:0000313" key="7">
    <source>
        <dbReference type="EMBL" id="AEQ96469.1"/>
    </source>
</evidence>
<evidence type="ECO:0000256" key="1">
    <source>
        <dbReference type="ARBA" id="ARBA00012282"/>
    </source>
</evidence>
<dbReference type="GO" id="GO:0016020">
    <property type="term" value="C:membrane"/>
    <property type="evidence" value="ECO:0007669"/>
    <property type="project" value="UniProtKB-UniRule"/>
</dbReference>
<dbReference type="GO" id="GO:0071111">
    <property type="term" value="F:cyclic-guanylate-specific phosphodiesterase activity"/>
    <property type="evidence" value="ECO:0007669"/>
    <property type="project" value="UniProtKB-EC"/>
</dbReference>
<dbReference type="eggNOG" id="COG5001">
    <property type="taxonomic scope" value="Bacteria"/>
</dbReference>
<feature type="domain" description="EAL" evidence="4">
    <location>
        <begin position="432"/>
        <end position="686"/>
    </location>
</feature>
<dbReference type="eggNOG" id="COG3300">
    <property type="taxonomic scope" value="Bacteria"/>
</dbReference>
<dbReference type="InterPro" id="IPR000160">
    <property type="entry name" value="GGDEF_dom"/>
</dbReference>
<evidence type="ECO:0000256" key="2">
    <source>
        <dbReference type="ARBA" id="ARBA00022636"/>
    </source>
</evidence>
<dbReference type="Gene3D" id="3.20.20.450">
    <property type="entry name" value="EAL domain"/>
    <property type="match status" value="1"/>
</dbReference>
<dbReference type="Pfam" id="PF00990">
    <property type="entry name" value="GGDEF"/>
    <property type="match status" value="1"/>
</dbReference>
<dbReference type="PROSITE" id="PS50924">
    <property type="entry name" value="MHYT"/>
    <property type="match status" value="1"/>
</dbReference>
<keyword evidence="2" id="KW-0973">c-di-GMP</keyword>
<gene>
    <name evidence="7" type="ORF">XOC_2335</name>
</gene>
<dbReference type="PHI-base" id="PHI:6224"/>
<dbReference type="InterPro" id="IPR052155">
    <property type="entry name" value="Biofilm_reg_signaling"/>
</dbReference>
<dbReference type="InterPro" id="IPR001633">
    <property type="entry name" value="EAL_dom"/>
</dbReference>
<keyword evidence="3" id="KW-0812">Transmembrane</keyword>
<name>G7TEV4_XANOB</name>
<dbReference type="CDD" id="cd01949">
    <property type="entry name" value="GGDEF"/>
    <property type="match status" value="1"/>
</dbReference>
<dbReference type="InterPro" id="IPR035919">
    <property type="entry name" value="EAL_sf"/>
</dbReference>
<dbReference type="Gene3D" id="3.30.70.270">
    <property type="match status" value="1"/>
</dbReference>
<dbReference type="HOGENOM" id="CLU_000445_70_49_6"/>
<dbReference type="GeneID" id="77337561"/>
<dbReference type="Pfam" id="PF03707">
    <property type="entry name" value="MHYT"/>
    <property type="match status" value="3"/>
</dbReference>
<dbReference type="SMART" id="SM00052">
    <property type="entry name" value="EAL"/>
    <property type="match status" value="1"/>
</dbReference>
<evidence type="ECO:0000313" key="8">
    <source>
        <dbReference type="Proteomes" id="UP000008851"/>
    </source>
</evidence>
<dbReference type="NCBIfam" id="TIGR00254">
    <property type="entry name" value="GGDEF"/>
    <property type="match status" value="1"/>
</dbReference>
<dbReference type="EC" id="3.1.4.52" evidence="1"/>
<accession>G7TEV4</accession>
<feature type="transmembrane region" description="Helical" evidence="3">
    <location>
        <begin position="140"/>
        <end position="160"/>
    </location>
</feature>
<dbReference type="RefSeq" id="WP_014503280.1">
    <property type="nucleotide sequence ID" value="NC_017267.2"/>
</dbReference>
<evidence type="ECO:0000259" key="6">
    <source>
        <dbReference type="PROSITE" id="PS50924"/>
    </source>
</evidence>
<dbReference type="KEGG" id="xor:XOC_2335"/>
<dbReference type="Proteomes" id="UP000008851">
    <property type="component" value="Chromosome"/>
</dbReference>
<dbReference type="SMART" id="SM00267">
    <property type="entry name" value="GGDEF"/>
    <property type="match status" value="1"/>
</dbReference>
<dbReference type="PANTHER" id="PTHR44757">
    <property type="entry name" value="DIGUANYLATE CYCLASE DGCP"/>
    <property type="match status" value="1"/>
</dbReference>
<dbReference type="EMBL" id="CP003057">
    <property type="protein sequence ID" value="AEQ96469.1"/>
    <property type="molecule type" value="Genomic_DNA"/>
</dbReference>
<keyword evidence="3" id="KW-0472">Membrane</keyword>
<feature type="transmembrane region" description="Helical" evidence="3">
    <location>
        <begin position="172"/>
        <end position="194"/>
    </location>
</feature>